<comment type="caution">
    <text evidence="2">The sequence shown here is derived from an EMBL/GenBank/DDBJ whole genome shotgun (WGS) entry which is preliminary data.</text>
</comment>
<protein>
    <submittedName>
        <fullName evidence="2">S-adenosyl-L-methionine-dependent methyltransferase</fullName>
    </submittedName>
</protein>
<dbReference type="AlphaFoldDB" id="A0A9P4QWB8"/>
<dbReference type="CDD" id="cd02440">
    <property type="entry name" value="AdoMet_MTases"/>
    <property type="match status" value="1"/>
</dbReference>
<dbReference type="Proteomes" id="UP000799444">
    <property type="component" value="Unassembled WGS sequence"/>
</dbReference>
<keyword evidence="3" id="KW-1185">Reference proteome</keyword>
<dbReference type="OrthoDB" id="2013972at2759"/>
<dbReference type="GO" id="GO:0032259">
    <property type="term" value="P:methylation"/>
    <property type="evidence" value="ECO:0007669"/>
    <property type="project" value="UniProtKB-KW"/>
</dbReference>
<dbReference type="PANTHER" id="PTHR43591:SF10">
    <property type="entry name" value="ABC TRANSMEMBRANE TYPE-1 DOMAIN-CONTAINING PROTEIN-RELATED"/>
    <property type="match status" value="1"/>
</dbReference>
<dbReference type="SUPFAM" id="SSF53335">
    <property type="entry name" value="S-adenosyl-L-methionine-dependent methyltransferases"/>
    <property type="match status" value="1"/>
</dbReference>
<reference evidence="2" key="1">
    <citation type="journal article" date="2020" name="Stud. Mycol.">
        <title>101 Dothideomycetes genomes: a test case for predicting lifestyles and emergence of pathogens.</title>
        <authorList>
            <person name="Haridas S."/>
            <person name="Albert R."/>
            <person name="Binder M."/>
            <person name="Bloem J."/>
            <person name="Labutti K."/>
            <person name="Salamov A."/>
            <person name="Andreopoulos B."/>
            <person name="Baker S."/>
            <person name="Barry K."/>
            <person name="Bills G."/>
            <person name="Bluhm B."/>
            <person name="Cannon C."/>
            <person name="Castanera R."/>
            <person name="Culley D."/>
            <person name="Daum C."/>
            <person name="Ezra D."/>
            <person name="Gonzalez J."/>
            <person name="Henrissat B."/>
            <person name="Kuo A."/>
            <person name="Liang C."/>
            <person name="Lipzen A."/>
            <person name="Lutzoni F."/>
            <person name="Magnuson J."/>
            <person name="Mondo S."/>
            <person name="Nolan M."/>
            <person name="Ohm R."/>
            <person name="Pangilinan J."/>
            <person name="Park H.-J."/>
            <person name="Ramirez L."/>
            <person name="Alfaro M."/>
            <person name="Sun H."/>
            <person name="Tritt A."/>
            <person name="Yoshinaga Y."/>
            <person name="Zwiers L.-H."/>
            <person name="Turgeon B."/>
            <person name="Goodwin S."/>
            <person name="Spatafora J."/>
            <person name="Crous P."/>
            <person name="Grigoriev I."/>
        </authorList>
    </citation>
    <scope>NUCLEOTIDE SEQUENCE</scope>
    <source>
        <strain evidence="2">CBS 125425</strain>
    </source>
</reference>
<sequence>MSSANVGGPSQSTPPPPPTQSHQSAEPQQPPAPPPDANDDDAHLEIDTATPTDSDADSAFDANSTSSTSLASSILNYEYSNGRRYHGYRSGAYPLPNDDEEQDRLDLLHHIFLLLLNGKLYDAPLPNPPSRVLDLGTGTGIWAIDFADENPGSTIVGTDLSPIQPSWVPPNARFYIDDAEAEWVYPAEERFELVHVRGLSGSIGDWDRLVAQCFAHLEPGSGWLEFQEPEAWVWSDDGSVAKAESLVQWQELCNSAAGKFGKELRVGAGLGERMRRAGFVDVRERVVKVPVGGWPKDARMKEIGRYQREHMAMGIEPYTYGFIGKVLGWTEEECKVITAKVVNEVRDRSLHLYIKFWFVCGRKPE</sequence>
<keyword evidence="2" id="KW-0489">Methyltransferase</keyword>
<keyword evidence="2" id="KW-0808">Transferase</keyword>
<evidence type="ECO:0000313" key="3">
    <source>
        <dbReference type="Proteomes" id="UP000799444"/>
    </source>
</evidence>
<gene>
    <name evidence="2" type="ORF">EJ04DRAFT_608393</name>
</gene>
<proteinExistence type="predicted"/>
<organism evidence="2 3">
    <name type="scientific">Polyplosphaeria fusca</name>
    <dbReference type="NCBI Taxonomy" id="682080"/>
    <lineage>
        <taxon>Eukaryota</taxon>
        <taxon>Fungi</taxon>
        <taxon>Dikarya</taxon>
        <taxon>Ascomycota</taxon>
        <taxon>Pezizomycotina</taxon>
        <taxon>Dothideomycetes</taxon>
        <taxon>Pleosporomycetidae</taxon>
        <taxon>Pleosporales</taxon>
        <taxon>Tetraplosphaeriaceae</taxon>
        <taxon>Polyplosphaeria</taxon>
    </lineage>
</organism>
<dbReference type="Pfam" id="PF13489">
    <property type="entry name" value="Methyltransf_23"/>
    <property type="match status" value="1"/>
</dbReference>
<dbReference type="Gene3D" id="3.40.50.150">
    <property type="entry name" value="Vaccinia Virus protein VP39"/>
    <property type="match status" value="1"/>
</dbReference>
<accession>A0A9P4QWB8</accession>
<dbReference type="GO" id="GO:0008168">
    <property type="term" value="F:methyltransferase activity"/>
    <property type="evidence" value="ECO:0007669"/>
    <property type="project" value="UniProtKB-KW"/>
</dbReference>
<dbReference type="EMBL" id="ML996178">
    <property type="protein sequence ID" value="KAF2732352.1"/>
    <property type="molecule type" value="Genomic_DNA"/>
</dbReference>
<feature type="compositionally biased region" description="Low complexity" evidence="1">
    <location>
        <begin position="47"/>
        <end position="67"/>
    </location>
</feature>
<feature type="region of interest" description="Disordered" evidence="1">
    <location>
        <begin position="1"/>
        <end position="67"/>
    </location>
</feature>
<name>A0A9P4QWB8_9PLEO</name>
<dbReference type="InterPro" id="IPR029063">
    <property type="entry name" value="SAM-dependent_MTases_sf"/>
</dbReference>
<dbReference type="PANTHER" id="PTHR43591">
    <property type="entry name" value="METHYLTRANSFERASE"/>
    <property type="match status" value="1"/>
</dbReference>
<evidence type="ECO:0000313" key="2">
    <source>
        <dbReference type="EMBL" id="KAF2732352.1"/>
    </source>
</evidence>
<evidence type="ECO:0000256" key="1">
    <source>
        <dbReference type="SAM" id="MobiDB-lite"/>
    </source>
</evidence>